<proteinExistence type="predicted"/>
<protein>
    <submittedName>
        <fullName evidence="1">ATP-dependent helicase</fullName>
    </submittedName>
</protein>
<dbReference type="Proteomes" id="UP000823521">
    <property type="component" value="Unassembled WGS sequence"/>
</dbReference>
<keyword evidence="1" id="KW-0347">Helicase</keyword>
<organism evidence="1 2">
    <name type="scientific">Micromonospora echinofusca</name>
    <dbReference type="NCBI Taxonomy" id="47858"/>
    <lineage>
        <taxon>Bacteria</taxon>
        <taxon>Bacillati</taxon>
        <taxon>Actinomycetota</taxon>
        <taxon>Actinomycetes</taxon>
        <taxon>Micromonosporales</taxon>
        <taxon>Micromonosporaceae</taxon>
        <taxon>Micromonospora</taxon>
    </lineage>
</organism>
<reference evidence="1 2" key="1">
    <citation type="submission" date="2019-12" db="EMBL/GenBank/DDBJ databases">
        <title>Whole genome sequencing of endophytic Actinobacterium Micromonospora sp. MPMI6T.</title>
        <authorList>
            <person name="Evv R."/>
            <person name="Podile A.R."/>
        </authorList>
    </citation>
    <scope>NUCLEOTIDE SEQUENCE [LARGE SCALE GENOMIC DNA]</scope>
    <source>
        <strain evidence="1 2">MPMI6</strain>
    </source>
</reference>
<gene>
    <name evidence="1" type="ORF">GSF22_30160</name>
</gene>
<accession>A0ABS3W0A1</accession>
<comment type="caution">
    <text evidence="1">The sequence shown here is derived from an EMBL/GenBank/DDBJ whole genome shotgun (WGS) entry which is preliminary data.</text>
</comment>
<keyword evidence="1" id="KW-0378">Hydrolase</keyword>
<evidence type="ECO:0000313" key="1">
    <source>
        <dbReference type="EMBL" id="MBO4210225.1"/>
    </source>
</evidence>
<feature type="non-terminal residue" evidence="1">
    <location>
        <position position="190"/>
    </location>
</feature>
<keyword evidence="2" id="KW-1185">Reference proteome</keyword>
<name>A0ABS3W0A1_MICEH</name>
<dbReference type="EMBL" id="WVUH01000431">
    <property type="protein sequence ID" value="MBO4210225.1"/>
    <property type="molecule type" value="Genomic_DNA"/>
</dbReference>
<keyword evidence="1" id="KW-0547">Nucleotide-binding</keyword>
<keyword evidence="1" id="KW-0067">ATP-binding</keyword>
<sequence length="190" mass="19228">MFEPADPPRAGTVAFFDPAGAPGMVGAAQPAGTDPVVGAGLPGRPETRELALPGEDGAVVRRTVPVRVVPVAEALPLLATLPDGPAVSGATGTHPATRFWAAVAGTGLHLVARGRLLPGVSPAGFGAWRAGPFDTADIERIRSLAAAMPATARAVPVDGCSLLLPEAEYLVRAFLDVVADTLPRTPAPVP</sequence>
<dbReference type="GO" id="GO:0004386">
    <property type="term" value="F:helicase activity"/>
    <property type="evidence" value="ECO:0007669"/>
    <property type="project" value="UniProtKB-KW"/>
</dbReference>
<evidence type="ECO:0000313" key="2">
    <source>
        <dbReference type="Proteomes" id="UP000823521"/>
    </source>
</evidence>